<feature type="transmembrane region" description="Helical" evidence="6">
    <location>
        <begin position="229"/>
        <end position="248"/>
    </location>
</feature>
<feature type="domain" description="DUF2421" evidence="7">
    <location>
        <begin position="799"/>
        <end position="1032"/>
    </location>
</feature>
<feature type="transmembrane region" description="Helical" evidence="6">
    <location>
        <begin position="168"/>
        <end position="188"/>
    </location>
</feature>
<evidence type="ECO:0000256" key="1">
    <source>
        <dbReference type="ARBA" id="ARBA00004141"/>
    </source>
</evidence>
<feature type="transmembrane region" description="Helical" evidence="6">
    <location>
        <begin position="128"/>
        <end position="148"/>
    </location>
</feature>
<keyword evidence="2 6" id="KW-0812">Transmembrane</keyword>
<dbReference type="PANTHER" id="PTHR37994:SF4">
    <property type="entry name" value="ER TRANSPORTER 6TM N-TERMINAL DOMAIN-CONTAINING PROTEIN-RELATED"/>
    <property type="match status" value="1"/>
</dbReference>
<feature type="compositionally biased region" description="Polar residues" evidence="5">
    <location>
        <begin position="1"/>
        <end position="11"/>
    </location>
</feature>
<dbReference type="InterPro" id="IPR018820">
    <property type="entry name" value="BRE4-related_DUF2421"/>
</dbReference>
<gene>
    <name evidence="10" type="ORF">PMIN01_04676</name>
</gene>
<dbReference type="AlphaFoldDB" id="A0A9P6KS45"/>
<feature type="domain" description="Integral membrane bound transporter" evidence="9">
    <location>
        <begin position="657"/>
        <end position="795"/>
    </location>
</feature>
<feature type="transmembrane region" description="Helical" evidence="6">
    <location>
        <begin position="195"/>
        <end position="217"/>
    </location>
</feature>
<evidence type="ECO:0000256" key="5">
    <source>
        <dbReference type="SAM" id="MobiDB-lite"/>
    </source>
</evidence>
<feature type="transmembrane region" description="Helical" evidence="6">
    <location>
        <begin position="664"/>
        <end position="680"/>
    </location>
</feature>
<feature type="region of interest" description="Disordered" evidence="5">
    <location>
        <begin position="1"/>
        <end position="54"/>
    </location>
</feature>
<keyword evidence="4 6" id="KW-0472">Membrane</keyword>
<dbReference type="Pfam" id="PF10337">
    <property type="entry name" value="ArAE_2_N"/>
    <property type="match status" value="1"/>
</dbReference>
<feature type="transmembrane region" description="Helical" evidence="6">
    <location>
        <begin position="713"/>
        <end position="729"/>
    </location>
</feature>
<feature type="domain" description="Putative ER transporter 6TM N-terminal" evidence="8">
    <location>
        <begin position="165"/>
        <end position="379"/>
    </location>
</feature>
<accession>A0A9P6KS45</accession>
<evidence type="ECO:0000256" key="3">
    <source>
        <dbReference type="ARBA" id="ARBA00022989"/>
    </source>
</evidence>
<evidence type="ECO:0000259" key="8">
    <source>
        <dbReference type="Pfam" id="PF10337"/>
    </source>
</evidence>
<organism evidence="10 11">
    <name type="scientific">Paraphaeosphaeria minitans</name>
    <dbReference type="NCBI Taxonomy" id="565426"/>
    <lineage>
        <taxon>Eukaryota</taxon>
        <taxon>Fungi</taxon>
        <taxon>Dikarya</taxon>
        <taxon>Ascomycota</taxon>
        <taxon>Pezizomycotina</taxon>
        <taxon>Dothideomycetes</taxon>
        <taxon>Pleosporomycetidae</taxon>
        <taxon>Pleosporales</taxon>
        <taxon>Massarineae</taxon>
        <taxon>Didymosphaeriaceae</taxon>
        <taxon>Paraphaeosphaeria</taxon>
    </lineage>
</organism>
<dbReference type="OrthoDB" id="2274698at2759"/>
<protein>
    <recommendedName>
        <fullName evidence="12">ER transporter 6TM N-terminal domain-containing protein</fullName>
    </recommendedName>
</protein>
<comment type="subcellular location">
    <subcellularLocation>
        <location evidence="1">Membrane</location>
        <topology evidence="1">Multi-pass membrane protein</topology>
    </subcellularLocation>
</comment>
<feature type="transmembrane region" description="Helical" evidence="6">
    <location>
        <begin position="518"/>
        <end position="539"/>
    </location>
</feature>
<evidence type="ECO:0008006" key="12">
    <source>
        <dbReference type="Google" id="ProtNLM"/>
    </source>
</evidence>
<evidence type="ECO:0000313" key="10">
    <source>
        <dbReference type="EMBL" id="KAF9736897.1"/>
    </source>
</evidence>
<feature type="transmembrane region" description="Helical" evidence="6">
    <location>
        <begin position="96"/>
        <end position="116"/>
    </location>
</feature>
<dbReference type="InterPro" id="IPR049453">
    <property type="entry name" value="Memb_transporter_dom"/>
</dbReference>
<dbReference type="PANTHER" id="PTHR37994">
    <property type="entry name" value="ARAE_2_N DOMAIN-CONTAINING PROTEIN-RELATED"/>
    <property type="match status" value="1"/>
</dbReference>
<evidence type="ECO:0000256" key="2">
    <source>
        <dbReference type="ARBA" id="ARBA00022692"/>
    </source>
</evidence>
<dbReference type="Pfam" id="PF13515">
    <property type="entry name" value="FUSC_2"/>
    <property type="match status" value="1"/>
</dbReference>
<feature type="transmembrane region" description="Helical" evidence="6">
    <location>
        <begin position="686"/>
        <end position="706"/>
    </location>
</feature>
<feature type="transmembrane region" description="Helical" evidence="6">
    <location>
        <begin position="635"/>
        <end position="652"/>
    </location>
</feature>
<evidence type="ECO:0000256" key="6">
    <source>
        <dbReference type="SAM" id="Phobius"/>
    </source>
</evidence>
<dbReference type="GO" id="GO:0016020">
    <property type="term" value="C:membrane"/>
    <property type="evidence" value="ECO:0007669"/>
    <property type="project" value="UniProtKB-SubCell"/>
</dbReference>
<reference evidence="10" key="1">
    <citation type="journal article" date="2020" name="Mol. Plant Microbe Interact.">
        <title>Genome Sequence of the Biocontrol Agent Coniothyrium minitans strain Conio (IMI 134523).</title>
        <authorList>
            <person name="Patel D."/>
            <person name="Shittu T.A."/>
            <person name="Baroncelli R."/>
            <person name="Muthumeenakshi S."/>
            <person name="Osborne T.H."/>
            <person name="Janganan T.K."/>
            <person name="Sreenivasaprasad S."/>
        </authorList>
    </citation>
    <scope>NUCLEOTIDE SEQUENCE</scope>
    <source>
        <strain evidence="10">Conio</strain>
    </source>
</reference>
<evidence type="ECO:0000259" key="7">
    <source>
        <dbReference type="Pfam" id="PF10334"/>
    </source>
</evidence>
<sequence length="1058" mass="117542">MEAAASSSSVRNAEEDHVNTTGRDTTRARSTANGHTTAHSKSSEPGESAAAKEKKPSILARINAKFMLDVPTVLMMLKGGLPPVIALSMYQAGDIAATYATLGYLMAIVSILGFCIMPRAKFIQTMTVNVLAVCVASAVAMLQLWSGVQARLHTTPPGTPPALYRYNSSQSAVCGVWLFVQIWLINSIKAKFPQFAFPCVLYSIFANVASTSGAMYQTTAQAEVFTQRLLEAFLTGFAIATAVSLLVLPLSCRKVVTKEITGYVGALRGALKAHKGYFTSLETKDIFRQTMTNLEEPEDGKDKKEAKIRPEITAVKTATAAITQLHGKLNADLPFAKREIAYGKLKPEDFESISKNLRAIMMPLVGVASVIDIFERLAELNGWEKELEEEIKHSVMDDWHHLMTFAHDPVQNILDTMDQGLEHIALRLQLVKPPKTKEGTDTEARGGMVRPGDKEFAAHFEKQSDQFYNGRDKILRYWLDSKGYKVDDNFFDDLKEDAESQNLKLHQLDARHREQRQLFLVLYIIFLLHSVSDAILGFVKWADDHDQATAKKKFITPGKKRFKKWIASVCSTQDSNDDDESTNVGLNRTGVVVHMGEAYKGRKDPEHQPPENAWERFGDFIRGISTFLRSPESTFGFRVACATMSIGIIAYLADTQLWFTRQRLVWAMLMVALGMTPTSGLSMFNFFWRIFGTLVAMLAAWLVWYIPDQKTPGILVLTYLFISAGHWVPLKRIDLVIPGLISMVTCVMVVGYELQVRKLGAAVASSTGQPAYKILVLGPYRLACVVGGIAVAFFWTFVPYPITEHSTLRTKLGGSLYLAANLYSIMHETVMGRIRGDGGDPADKSSPAYQLEKARNKVFAKQMLTLQALRQHSAMVNYEFPLGGKFPKKEYDAIIECVSNITQYTALLNLASCSFVHPSLLSPSEKDPAHLHWFHDFRRLIVSSRPTSHEITSLLSMLSSSVTNSVPLPPYLAPPTAYALSSKLEALDRNIMSLRHISEPGYAAFAVIQISTRCIQMDVERLLGRVRGLVGELDFSFHIVSAKVGSEETLVGARRKED</sequence>
<keyword evidence="11" id="KW-1185">Reference proteome</keyword>
<feature type="transmembrane region" description="Helical" evidence="6">
    <location>
        <begin position="735"/>
        <end position="754"/>
    </location>
</feature>
<dbReference type="InterPro" id="IPR018823">
    <property type="entry name" value="ArAE_2_N"/>
</dbReference>
<dbReference type="Proteomes" id="UP000756921">
    <property type="component" value="Unassembled WGS sequence"/>
</dbReference>
<evidence type="ECO:0000313" key="11">
    <source>
        <dbReference type="Proteomes" id="UP000756921"/>
    </source>
</evidence>
<evidence type="ECO:0000256" key="4">
    <source>
        <dbReference type="ARBA" id="ARBA00023136"/>
    </source>
</evidence>
<name>A0A9P6KS45_9PLEO</name>
<proteinExistence type="predicted"/>
<evidence type="ECO:0000259" key="9">
    <source>
        <dbReference type="Pfam" id="PF13515"/>
    </source>
</evidence>
<keyword evidence="3 6" id="KW-1133">Transmembrane helix</keyword>
<dbReference type="EMBL" id="WJXW01000004">
    <property type="protein sequence ID" value="KAF9736897.1"/>
    <property type="molecule type" value="Genomic_DNA"/>
</dbReference>
<feature type="transmembrane region" description="Helical" evidence="6">
    <location>
        <begin position="774"/>
        <end position="798"/>
    </location>
</feature>
<dbReference type="Pfam" id="PF10334">
    <property type="entry name" value="BRE4"/>
    <property type="match status" value="1"/>
</dbReference>
<feature type="compositionally biased region" description="Polar residues" evidence="5">
    <location>
        <begin position="19"/>
        <end position="45"/>
    </location>
</feature>
<comment type="caution">
    <text evidence="10">The sequence shown here is derived from an EMBL/GenBank/DDBJ whole genome shotgun (WGS) entry which is preliminary data.</text>
</comment>